<reference evidence="1" key="3">
    <citation type="submission" date="2023-12" db="EMBL/GenBank/DDBJ databases">
        <authorList>
            <person name="Sun Q."/>
            <person name="Inoue M."/>
        </authorList>
    </citation>
    <scope>NUCLEOTIDE SEQUENCE</scope>
    <source>
        <strain evidence="1">JCM 18303</strain>
    </source>
</reference>
<evidence type="ECO:0008006" key="4">
    <source>
        <dbReference type="Google" id="ProtNLM"/>
    </source>
</evidence>
<organism evidence="1 3">
    <name type="scientific">Pseudonocardia eucalypti</name>
    <dbReference type="NCBI Taxonomy" id="648755"/>
    <lineage>
        <taxon>Bacteria</taxon>
        <taxon>Bacillati</taxon>
        <taxon>Actinomycetota</taxon>
        <taxon>Actinomycetes</taxon>
        <taxon>Pseudonocardiales</taxon>
        <taxon>Pseudonocardiaceae</taxon>
        <taxon>Pseudonocardia</taxon>
    </lineage>
</organism>
<keyword evidence="3" id="KW-1185">Reference proteome</keyword>
<evidence type="ECO:0000313" key="1">
    <source>
        <dbReference type="EMBL" id="GAA5159820.1"/>
    </source>
</evidence>
<name>A0ABP9QDP4_9PSEU</name>
<sequence>MSRRVDGALEELDVAMKQLRKAVHGIPYRAGGFKNTHHKLALDMAMLTVLIDSARPRFPRR</sequence>
<gene>
    <name evidence="1" type="ORF">GCM10023321_41470</name>
    <name evidence="2" type="ORF">GCM10023321_43780</name>
</gene>
<dbReference type="EMBL" id="BAABJP010000020">
    <property type="protein sequence ID" value="GAA5159820.1"/>
    <property type="molecule type" value="Genomic_DNA"/>
</dbReference>
<comment type="caution">
    <text evidence="1">The sequence shown here is derived from an EMBL/GenBank/DDBJ whole genome shotgun (WGS) entry which is preliminary data.</text>
</comment>
<accession>A0ABP9QDP4</accession>
<reference evidence="1" key="1">
    <citation type="journal article" date="2014" name="Int. J. Syst. Evol. Microbiol.">
        <title>Complete genome of a new Firmicutes species belonging to the dominant human colonic microbiota ('Ruminococcus bicirculans') reveals two chromosomes and a selective capacity to utilize plant glucans.</title>
        <authorList>
            <consortium name="NISC Comparative Sequencing Program"/>
            <person name="Wegmann U."/>
            <person name="Louis P."/>
            <person name="Goesmann A."/>
            <person name="Henrissat B."/>
            <person name="Duncan S.H."/>
            <person name="Flint H.J."/>
        </authorList>
    </citation>
    <scope>NUCLEOTIDE SEQUENCE</scope>
    <source>
        <strain evidence="1">JCM 18303</strain>
    </source>
</reference>
<dbReference type="Proteomes" id="UP001428817">
    <property type="component" value="Unassembled WGS sequence"/>
</dbReference>
<reference evidence="3" key="2">
    <citation type="journal article" date="2019" name="Int. J. Syst. Evol. Microbiol.">
        <title>The Global Catalogue of Microorganisms (GCM) 10K type strain sequencing project: providing services to taxonomists for standard genome sequencing and annotation.</title>
        <authorList>
            <consortium name="The Broad Institute Genomics Platform"/>
            <consortium name="The Broad Institute Genome Sequencing Center for Infectious Disease"/>
            <person name="Wu L."/>
            <person name="Ma J."/>
        </authorList>
    </citation>
    <scope>NUCLEOTIDE SEQUENCE [LARGE SCALE GENOMIC DNA]</scope>
    <source>
        <strain evidence="3">JCM 18303</strain>
    </source>
</reference>
<proteinExistence type="predicted"/>
<dbReference type="EMBL" id="BAABJP010000021">
    <property type="protein sequence ID" value="GAA5160684.1"/>
    <property type="molecule type" value="Genomic_DNA"/>
</dbReference>
<evidence type="ECO:0000313" key="3">
    <source>
        <dbReference type="Proteomes" id="UP001428817"/>
    </source>
</evidence>
<protein>
    <recommendedName>
        <fullName evidence="4">Transposase</fullName>
    </recommendedName>
</protein>
<evidence type="ECO:0000313" key="2">
    <source>
        <dbReference type="EMBL" id="GAA5160684.1"/>
    </source>
</evidence>